<dbReference type="EMBL" id="SRPW01003117">
    <property type="protein sequence ID" value="KAG5988272.1"/>
    <property type="molecule type" value="Genomic_DNA"/>
</dbReference>
<evidence type="ECO:0000313" key="2">
    <source>
        <dbReference type="Proteomes" id="UP000748025"/>
    </source>
</evidence>
<evidence type="ECO:0000313" key="1">
    <source>
        <dbReference type="EMBL" id="KAG5988272.1"/>
    </source>
</evidence>
<keyword evidence="2" id="KW-1185">Reference proteome</keyword>
<dbReference type="AlphaFoldDB" id="A0A9P7SVW4"/>
<comment type="caution">
    <text evidence="1">The sequence shown here is derived from an EMBL/GenBank/DDBJ whole genome shotgun (WGS) entry which is preliminary data.</text>
</comment>
<protein>
    <recommendedName>
        <fullName evidence="3">Acid phosphatase</fullName>
    </recommendedName>
</protein>
<gene>
    <name evidence="1" type="ORF">E4U43_004792</name>
</gene>
<reference evidence="1" key="1">
    <citation type="journal article" date="2020" name="bioRxiv">
        <title>Whole genome comparisons of ergot fungi reveals the divergence and evolution of species within the genus Claviceps are the result of varying mechanisms driving genome evolution and host range expansion.</title>
        <authorList>
            <person name="Wyka S.A."/>
            <person name="Mondo S.J."/>
            <person name="Liu M."/>
            <person name="Dettman J."/>
            <person name="Nalam V."/>
            <person name="Broders K.D."/>
        </authorList>
    </citation>
    <scope>NUCLEOTIDE SEQUENCE</scope>
    <source>
        <strain evidence="1">CCC 602</strain>
    </source>
</reference>
<proteinExistence type="predicted"/>
<evidence type="ECO:0008006" key="3">
    <source>
        <dbReference type="Google" id="ProtNLM"/>
    </source>
</evidence>
<dbReference type="OrthoDB" id="5135119at2759"/>
<accession>A0A9P7SVW4</accession>
<dbReference type="Proteomes" id="UP000748025">
    <property type="component" value="Unassembled WGS sequence"/>
</dbReference>
<organism evidence="1 2">
    <name type="scientific">Claviceps pusilla</name>
    <dbReference type="NCBI Taxonomy" id="123648"/>
    <lineage>
        <taxon>Eukaryota</taxon>
        <taxon>Fungi</taxon>
        <taxon>Dikarya</taxon>
        <taxon>Ascomycota</taxon>
        <taxon>Pezizomycotina</taxon>
        <taxon>Sordariomycetes</taxon>
        <taxon>Hypocreomycetidae</taxon>
        <taxon>Hypocreales</taxon>
        <taxon>Clavicipitaceae</taxon>
        <taxon>Claviceps</taxon>
    </lineage>
</organism>
<name>A0A9P7SVW4_9HYPO</name>
<sequence length="119" mass="12869">MWAELQSHPVMVESVPSVRSAVLRAVLQYTVSHSVTRMLFKTATSFLAVAAAAAAAVVAENSDEGWEMRYTATDAADVASAASEAKTSTPMSHVKGKAFNRFVIIYFENQNYDKAYGDG</sequence>